<name>A0AAD4K5M2_9MUSC</name>
<evidence type="ECO:0000313" key="2">
    <source>
        <dbReference type="EMBL" id="KAH8377442.1"/>
    </source>
</evidence>
<gene>
    <name evidence="2" type="ORF">KR093_005459</name>
</gene>
<dbReference type="EMBL" id="JAJJHW010001127">
    <property type="protein sequence ID" value="KAH8377442.1"/>
    <property type="molecule type" value="Genomic_DNA"/>
</dbReference>
<dbReference type="Proteomes" id="UP001200034">
    <property type="component" value="Unassembled WGS sequence"/>
</dbReference>
<evidence type="ECO:0000313" key="3">
    <source>
        <dbReference type="Proteomes" id="UP001200034"/>
    </source>
</evidence>
<dbReference type="AlphaFoldDB" id="A0AAD4K5M2"/>
<feature type="non-terminal residue" evidence="2">
    <location>
        <position position="1"/>
    </location>
</feature>
<keyword evidence="3" id="KW-1185">Reference proteome</keyword>
<sequence length="373" mass="39238">GSVTRGCLVSGKTCTAPGCLSCTGNNCNSYLMCRQCDGSQTECTTTNASSNAYNQLCSANQWCRNVLNDNGTVSRGCGDQCAAGDAKCSSCNDKDNCNLGIYPTDGRQCYQCNGEACNTVTASQLTPCSVYKSEGQKCYTIGTDAKTMARGCITDGAAKCTATATDGCLLCDNENGCNNKTYSAVLNKCIKCNDSAGCFNAQKASDAQDCPASTYTQGAPNCYTQSFANGTVVRGCVNELLGTCDAQSSCQDCSGEACNTNDATFTCYLCRSDNDPACRTMENIGASPCTNTSLTSPDSKKCFSGEWDGVVLRGCLIDLSPLMNYQCNNDADDRCLTCSGVNCNNETKKYNGAGTLQHIGLGMLALFVLVRFA</sequence>
<feature type="domain" description="DUF753" evidence="1">
    <location>
        <begin position="266"/>
        <end position="344"/>
    </location>
</feature>
<dbReference type="PANTHER" id="PTHR21721">
    <property type="entry name" value="GH09876P-RELATED"/>
    <property type="match status" value="1"/>
</dbReference>
<organism evidence="2 3">
    <name type="scientific">Drosophila rubida</name>
    <dbReference type="NCBI Taxonomy" id="30044"/>
    <lineage>
        <taxon>Eukaryota</taxon>
        <taxon>Metazoa</taxon>
        <taxon>Ecdysozoa</taxon>
        <taxon>Arthropoda</taxon>
        <taxon>Hexapoda</taxon>
        <taxon>Insecta</taxon>
        <taxon>Pterygota</taxon>
        <taxon>Neoptera</taxon>
        <taxon>Endopterygota</taxon>
        <taxon>Diptera</taxon>
        <taxon>Brachycera</taxon>
        <taxon>Muscomorpha</taxon>
        <taxon>Ephydroidea</taxon>
        <taxon>Drosophilidae</taxon>
        <taxon>Drosophila</taxon>
    </lineage>
</organism>
<feature type="domain" description="DUF753" evidence="1">
    <location>
        <begin position="108"/>
        <end position="178"/>
    </location>
</feature>
<reference evidence="2" key="1">
    <citation type="journal article" date="2021" name="Mol. Ecol. Resour.">
        <title>Phylogenomic analyses of the genus Drosophila reveals genomic signals of climate adaptation.</title>
        <authorList>
            <person name="Li F."/>
            <person name="Rane R.V."/>
            <person name="Luria V."/>
            <person name="Xiong Z."/>
            <person name="Chen J."/>
            <person name="Li Z."/>
            <person name="Catullo R.A."/>
            <person name="Griffin P.C."/>
            <person name="Schiffer M."/>
            <person name="Pearce S."/>
            <person name="Lee S.F."/>
            <person name="McElroy K."/>
            <person name="Stocker A."/>
            <person name="Shirriffs J."/>
            <person name="Cockerell F."/>
            <person name="Coppin C."/>
            <person name="Sgro C.M."/>
            <person name="Karger A."/>
            <person name="Cain J.W."/>
            <person name="Weber J.A."/>
            <person name="Santpere G."/>
            <person name="Kirschner M.W."/>
            <person name="Hoffmann A.A."/>
            <person name="Oakeshott J.G."/>
            <person name="Zhang G."/>
        </authorList>
    </citation>
    <scope>NUCLEOTIDE SEQUENCE</scope>
    <source>
        <strain evidence="2">BGI-SZ-2011g</strain>
    </source>
</reference>
<dbReference type="Pfam" id="PF05444">
    <property type="entry name" value="DUF753"/>
    <property type="match status" value="2"/>
</dbReference>
<protein>
    <recommendedName>
        <fullName evidence="1">DUF753 domain-containing protein</fullName>
    </recommendedName>
</protein>
<dbReference type="InterPro" id="IPR008472">
    <property type="entry name" value="DUF753"/>
</dbReference>
<proteinExistence type="predicted"/>
<evidence type="ECO:0000259" key="1">
    <source>
        <dbReference type="Pfam" id="PF05444"/>
    </source>
</evidence>
<comment type="caution">
    <text evidence="2">The sequence shown here is derived from an EMBL/GenBank/DDBJ whole genome shotgun (WGS) entry which is preliminary data.</text>
</comment>
<accession>A0AAD4K5M2</accession>